<accession>A0A6M3IKA0</accession>
<evidence type="ECO:0000313" key="2">
    <source>
        <dbReference type="EMBL" id="QJA74306.1"/>
    </source>
</evidence>
<evidence type="ECO:0000313" key="1">
    <source>
        <dbReference type="EMBL" id="QJA57775.1"/>
    </source>
</evidence>
<gene>
    <name evidence="2" type="ORF">MM415A02049_0002</name>
    <name evidence="1" type="ORF">MM415B01567_0015</name>
</gene>
<reference evidence="1" key="1">
    <citation type="submission" date="2020-03" db="EMBL/GenBank/DDBJ databases">
        <title>The deep terrestrial virosphere.</title>
        <authorList>
            <person name="Holmfeldt K."/>
            <person name="Nilsson E."/>
            <person name="Simone D."/>
            <person name="Lopez-Fernandez M."/>
            <person name="Wu X."/>
            <person name="de Brujin I."/>
            <person name="Lundin D."/>
            <person name="Andersson A."/>
            <person name="Bertilsson S."/>
            <person name="Dopson M."/>
        </authorList>
    </citation>
    <scope>NUCLEOTIDE SEQUENCE</scope>
    <source>
        <strain evidence="2">MM415A02049</strain>
        <strain evidence="1">MM415B01567</strain>
    </source>
</reference>
<proteinExistence type="predicted"/>
<dbReference type="EMBL" id="MT142089">
    <property type="protein sequence ID" value="QJA74306.1"/>
    <property type="molecule type" value="Genomic_DNA"/>
</dbReference>
<organism evidence="1">
    <name type="scientific">viral metagenome</name>
    <dbReference type="NCBI Taxonomy" id="1070528"/>
    <lineage>
        <taxon>unclassified sequences</taxon>
        <taxon>metagenomes</taxon>
        <taxon>organismal metagenomes</taxon>
    </lineage>
</organism>
<dbReference type="AlphaFoldDB" id="A0A6M3IKA0"/>
<dbReference type="EMBL" id="MT141291">
    <property type="protein sequence ID" value="QJA57775.1"/>
    <property type="molecule type" value="Genomic_DNA"/>
</dbReference>
<protein>
    <submittedName>
        <fullName evidence="1">Uncharacterized protein</fullName>
    </submittedName>
</protein>
<sequence length="78" mass="8984">MATDQPEIQCPECKECRGDKLTLERTLVVGVRIEYQYLCDTCGHLFQVMEPKPYTPYEILLTKGDCRTIDAMLGIKDR</sequence>
<name>A0A6M3IKA0_9ZZZZ</name>